<reference evidence="2" key="1">
    <citation type="submission" date="2023-01" db="EMBL/GenBank/DDBJ databases">
        <title>Genome assembly of the deep-sea coral Lophelia pertusa.</title>
        <authorList>
            <person name="Herrera S."/>
            <person name="Cordes E."/>
        </authorList>
    </citation>
    <scope>NUCLEOTIDE SEQUENCE</scope>
    <source>
        <strain evidence="2">USNM1676648</strain>
        <tissue evidence="2">Polyp</tissue>
    </source>
</reference>
<keyword evidence="3" id="KW-1185">Reference proteome</keyword>
<gene>
    <name evidence="2" type="ORF">OS493_038848</name>
</gene>
<evidence type="ECO:0000313" key="3">
    <source>
        <dbReference type="Proteomes" id="UP001163046"/>
    </source>
</evidence>
<dbReference type="AlphaFoldDB" id="A0A9X0D127"/>
<dbReference type="EMBL" id="MU825999">
    <property type="protein sequence ID" value="KAJ7381823.1"/>
    <property type="molecule type" value="Genomic_DNA"/>
</dbReference>
<protein>
    <submittedName>
        <fullName evidence="2">Uncharacterized protein</fullName>
    </submittedName>
</protein>
<organism evidence="2 3">
    <name type="scientific">Desmophyllum pertusum</name>
    <dbReference type="NCBI Taxonomy" id="174260"/>
    <lineage>
        <taxon>Eukaryota</taxon>
        <taxon>Metazoa</taxon>
        <taxon>Cnidaria</taxon>
        <taxon>Anthozoa</taxon>
        <taxon>Hexacorallia</taxon>
        <taxon>Scleractinia</taxon>
        <taxon>Caryophylliina</taxon>
        <taxon>Caryophylliidae</taxon>
        <taxon>Desmophyllum</taxon>
    </lineage>
</organism>
<accession>A0A9X0D127</accession>
<proteinExistence type="predicted"/>
<name>A0A9X0D127_9CNID</name>
<comment type="caution">
    <text evidence="2">The sequence shown here is derived from an EMBL/GenBank/DDBJ whole genome shotgun (WGS) entry which is preliminary data.</text>
</comment>
<dbReference type="Proteomes" id="UP001163046">
    <property type="component" value="Unassembled WGS sequence"/>
</dbReference>
<evidence type="ECO:0000313" key="2">
    <source>
        <dbReference type="EMBL" id="KAJ7381823.1"/>
    </source>
</evidence>
<sequence length="122" mass="13212">MAEAPAPGVQFPQPLVNPPAQGPHKSHKRLKFHKPRKFAQAAQVPQAVQVAQAAQVLPAAQGVPVPQAAQAAGQNAAQNVAAGGTQRTRAKIVPYLWIHGRLFKRNVSFDSREEREIHCPYS</sequence>
<evidence type="ECO:0000256" key="1">
    <source>
        <dbReference type="SAM" id="MobiDB-lite"/>
    </source>
</evidence>
<feature type="region of interest" description="Disordered" evidence="1">
    <location>
        <begin position="1"/>
        <end position="30"/>
    </location>
</feature>